<feature type="domain" description="KOW" evidence="7">
    <location>
        <begin position="10"/>
        <end position="37"/>
    </location>
</feature>
<keyword evidence="3 5" id="KW-0687">Ribonucleoprotein</keyword>
<dbReference type="GO" id="GO:0006412">
    <property type="term" value="P:translation"/>
    <property type="evidence" value="ECO:0007669"/>
    <property type="project" value="UniProtKB-UniRule"/>
</dbReference>
<gene>
    <name evidence="5 8" type="primary">rplX</name>
    <name evidence="8" type="ordered locus">wcw_1491</name>
</gene>
<evidence type="ECO:0000256" key="4">
    <source>
        <dbReference type="ARBA" id="ARBA00035206"/>
    </source>
</evidence>
<accession>D6YRZ5</accession>
<dbReference type="CDD" id="cd06089">
    <property type="entry name" value="KOW_RPL26"/>
    <property type="match status" value="1"/>
</dbReference>
<dbReference type="PROSITE" id="PS01108">
    <property type="entry name" value="RIBOSOMAL_L24"/>
    <property type="match status" value="1"/>
</dbReference>
<dbReference type="HOGENOM" id="CLU_093315_2_1_0"/>
<dbReference type="SMART" id="SM00739">
    <property type="entry name" value="KOW"/>
    <property type="match status" value="1"/>
</dbReference>
<dbReference type="InterPro" id="IPR041988">
    <property type="entry name" value="Ribosomal_uL24_KOW"/>
</dbReference>
<dbReference type="GO" id="GO:1990904">
    <property type="term" value="C:ribonucleoprotein complex"/>
    <property type="evidence" value="ECO:0007669"/>
    <property type="project" value="UniProtKB-KW"/>
</dbReference>
<keyword evidence="9" id="KW-1185">Reference proteome</keyword>
<evidence type="ECO:0000256" key="2">
    <source>
        <dbReference type="ARBA" id="ARBA00022980"/>
    </source>
</evidence>
<dbReference type="GO" id="GO:0003735">
    <property type="term" value="F:structural constituent of ribosome"/>
    <property type="evidence" value="ECO:0007669"/>
    <property type="project" value="InterPro"/>
</dbReference>
<evidence type="ECO:0000256" key="6">
    <source>
        <dbReference type="RuleBase" id="RU003477"/>
    </source>
</evidence>
<dbReference type="InterPro" id="IPR008991">
    <property type="entry name" value="Translation_prot_SH3-like_sf"/>
</dbReference>
<dbReference type="OrthoDB" id="9807419at2"/>
<dbReference type="InterPro" id="IPR003256">
    <property type="entry name" value="Ribosomal_uL24"/>
</dbReference>
<evidence type="ECO:0000256" key="3">
    <source>
        <dbReference type="ARBA" id="ARBA00023274"/>
    </source>
</evidence>
<dbReference type="Pfam" id="PF00467">
    <property type="entry name" value="KOW"/>
    <property type="match status" value="1"/>
</dbReference>
<dbReference type="InterPro" id="IPR057264">
    <property type="entry name" value="Ribosomal_uL24_C"/>
</dbReference>
<protein>
    <recommendedName>
        <fullName evidence="4 5">Large ribosomal subunit protein uL24</fullName>
    </recommendedName>
</protein>
<dbReference type="RefSeq" id="WP_013182548.1">
    <property type="nucleotide sequence ID" value="NC_014225.1"/>
</dbReference>
<dbReference type="STRING" id="716544.wcw_1491"/>
<proteinExistence type="inferred from homology"/>
<keyword evidence="2 5" id="KW-0689">Ribosomal protein</keyword>
<dbReference type="Pfam" id="PF17136">
    <property type="entry name" value="ribosomal_L24"/>
    <property type="match status" value="1"/>
</dbReference>
<sequence length="117" mass="13244">MQKKKKQNKKIRTGDRVMVIAGNDKGLVGTVQSRTEDRIIVAGVNVRKKHVKKSQLNPQGGIIDMERPIHISNVTLCVDEEKPRKLRVGIDHEGNRILVYREGDTDATYRSVKKKGE</sequence>
<dbReference type="InterPro" id="IPR005825">
    <property type="entry name" value="Ribosomal_uL24_CS"/>
</dbReference>
<comment type="subunit">
    <text evidence="5">Part of the 50S ribosomal subunit.</text>
</comment>
<dbReference type="InterPro" id="IPR014722">
    <property type="entry name" value="Rib_uL2_dom2"/>
</dbReference>
<comment type="function">
    <text evidence="5">One of the proteins that surrounds the polypeptide exit tunnel on the outside of the subunit.</text>
</comment>
<dbReference type="AlphaFoldDB" id="D6YRZ5"/>
<dbReference type="KEGG" id="wch:wcw_1491"/>
<dbReference type="GO" id="GO:0005840">
    <property type="term" value="C:ribosome"/>
    <property type="evidence" value="ECO:0007669"/>
    <property type="project" value="UniProtKB-KW"/>
</dbReference>
<evidence type="ECO:0000259" key="7">
    <source>
        <dbReference type="SMART" id="SM00739"/>
    </source>
</evidence>
<dbReference type="EMBL" id="CP001928">
    <property type="protein sequence ID" value="ADI38840.1"/>
    <property type="molecule type" value="Genomic_DNA"/>
</dbReference>
<dbReference type="eggNOG" id="COG0198">
    <property type="taxonomic scope" value="Bacteria"/>
</dbReference>
<dbReference type="GO" id="GO:0019843">
    <property type="term" value="F:rRNA binding"/>
    <property type="evidence" value="ECO:0007669"/>
    <property type="project" value="UniProtKB-UniRule"/>
</dbReference>
<dbReference type="Proteomes" id="UP000001505">
    <property type="component" value="Chromosome"/>
</dbReference>
<comment type="similarity">
    <text evidence="1 5 6">Belongs to the universal ribosomal protein uL24 family.</text>
</comment>
<evidence type="ECO:0000313" key="8">
    <source>
        <dbReference type="EMBL" id="ADI38840.1"/>
    </source>
</evidence>
<dbReference type="SUPFAM" id="SSF50104">
    <property type="entry name" value="Translation proteins SH3-like domain"/>
    <property type="match status" value="1"/>
</dbReference>
<organism evidence="8 9">
    <name type="scientific">Waddlia chondrophila (strain ATCC VR-1470 / WSU 86-1044)</name>
    <dbReference type="NCBI Taxonomy" id="716544"/>
    <lineage>
        <taxon>Bacteria</taxon>
        <taxon>Pseudomonadati</taxon>
        <taxon>Chlamydiota</taxon>
        <taxon>Chlamydiia</taxon>
        <taxon>Parachlamydiales</taxon>
        <taxon>Waddliaceae</taxon>
        <taxon>Waddlia</taxon>
    </lineage>
</organism>
<dbReference type="InterPro" id="IPR005824">
    <property type="entry name" value="KOW"/>
</dbReference>
<dbReference type="Gene3D" id="2.30.30.30">
    <property type="match status" value="1"/>
</dbReference>
<evidence type="ECO:0000256" key="5">
    <source>
        <dbReference type="HAMAP-Rule" id="MF_01326"/>
    </source>
</evidence>
<dbReference type="NCBIfam" id="TIGR01079">
    <property type="entry name" value="rplX_bact"/>
    <property type="match status" value="1"/>
</dbReference>
<dbReference type="PANTHER" id="PTHR12903">
    <property type="entry name" value="MITOCHONDRIAL RIBOSOMAL PROTEIN L24"/>
    <property type="match status" value="1"/>
</dbReference>
<keyword evidence="5" id="KW-0699">rRNA-binding</keyword>
<comment type="function">
    <text evidence="5">One of two assembly initiator proteins, it binds directly to the 5'-end of the 23S rRNA, where it nucleates assembly of the 50S subunit.</text>
</comment>
<name>D6YRZ5_WADCW</name>
<evidence type="ECO:0000256" key="1">
    <source>
        <dbReference type="ARBA" id="ARBA00010618"/>
    </source>
</evidence>
<keyword evidence="5" id="KW-0694">RNA-binding</keyword>
<dbReference type="HAMAP" id="MF_01326_B">
    <property type="entry name" value="Ribosomal_uL24_B"/>
    <property type="match status" value="1"/>
</dbReference>
<reference evidence="8 9" key="1">
    <citation type="journal article" date="2010" name="PLoS ONE">
        <title>The Waddlia genome: a window into chlamydial biology.</title>
        <authorList>
            <person name="Bertelli C."/>
            <person name="Collyn F."/>
            <person name="Croxatto A."/>
            <person name="Ruckert C."/>
            <person name="Polkinghorne A."/>
            <person name="Kebbi-Beghdadi C."/>
            <person name="Goesmann A."/>
            <person name="Vaughan L."/>
            <person name="Greub G."/>
        </authorList>
    </citation>
    <scope>NUCLEOTIDE SEQUENCE [LARGE SCALE GENOMIC DNA]</scope>
    <source>
        <strain evidence="9">ATCC VR-1470 / WSU 86-1044</strain>
    </source>
</reference>
<evidence type="ECO:0000313" key="9">
    <source>
        <dbReference type="Proteomes" id="UP000001505"/>
    </source>
</evidence>